<protein>
    <recommendedName>
        <fullName evidence="4 10">2-dehydropantoate 2-reductase</fullName>
        <ecNumber evidence="3 10">1.1.1.169</ecNumber>
    </recommendedName>
    <alternativeName>
        <fullName evidence="8 10">Ketopantoate reductase</fullName>
    </alternativeName>
</protein>
<keyword evidence="14" id="KW-1185">Reference proteome</keyword>
<dbReference type="GO" id="GO:0005737">
    <property type="term" value="C:cytoplasm"/>
    <property type="evidence" value="ECO:0007669"/>
    <property type="project" value="TreeGrafter"/>
</dbReference>
<dbReference type="Gene3D" id="1.10.1040.10">
    <property type="entry name" value="N-(1-d-carboxylethyl)-l-norvaline Dehydrogenase, domain 2"/>
    <property type="match status" value="1"/>
</dbReference>
<evidence type="ECO:0000256" key="9">
    <source>
        <dbReference type="ARBA" id="ARBA00048793"/>
    </source>
</evidence>
<evidence type="ECO:0000256" key="7">
    <source>
        <dbReference type="ARBA" id="ARBA00023002"/>
    </source>
</evidence>
<comment type="catalytic activity">
    <reaction evidence="9 10">
        <text>(R)-pantoate + NADP(+) = 2-dehydropantoate + NADPH + H(+)</text>
        <dbReference type="Rhea" id="RHEA:16233"/>
        <dbReference type="ChEBI" id="CHEBI:11561"/>
        <dbReference type="ChEBI" id="CHEBI:15378"/>
        <dbReference type="ChEBI" id="CHEBI:15980"/>
        <dbReference type="ChEBI" id="CHEBI:57783"/>
        <dbReference type="ChEBI" id="CHEBI:58349"/>
        <dbReference type="EC" id="1.1.1.169"/>
    </reaction>
</comment>
<evidence type="ECO:0000256" key="3">
    <source>
        <dbReference type="ARBA" id="ARBA00013014"/>
    </source>
</evidence>
<keyword evidence="7 10" id="KW-0560">Oxidoreductase</keyword>
<evidence type="ECO:0000313" key="13">
    <source>
        <dbReference type="EMBL" id="NMH67005.1"/>
    </source>
</evidence>
<dbReference type="Proteomes" id="UP000737113">
    <property type="component" value="Unassembled WGS sequence"/>
</dbReference>
<accession>A0A972G9F6</accession>
<dbReference type="InterPro" id="IPR050838">
    <property type="entry name" value="Ketopantoate_reductase"/>
</dbReference>
<evidence type="ECO:0000259" key="11">
    <source>
        <dbReference type="Pfam" id="PF02558"/>
    </source>
</evidence>
<dbReference type="SUPFAM" id="SSF48179">
    <property type="entry name" value="6-phosphogluconate dehydrogenase C-terminal domain-like"/>
    <property type="match status" value="1"/>
</dbReference>
<keyword evidence="5 10" id="KW-0566">Pantothenate biosynthesis</keyword>
<feature type="domain" description="Ketopantoate reductase N-terminal" evidence="11">
    <location>
        <begin position="13"/>
        <end position="158"/>
    </location>
</feature>
<dbReference type="RefSeq" id="WP_169565758.1">
    <property type="nucleotide sequence ID" value="NZ_JAAXYH010000020.1"/>
</dbReference>
<comment type="pathway">
    <text evidence="1 10">Cofactor biosynthesis; (R)-pantothenate biosynthesis; (R)-pantoate from 3-methyl-2-oxobutanoate: step 2/2.</text>
</comment>
<dbReference type="InterPro" id="IPR036291">
    <property type="entry name" value="NAD(P)-bd_dom_sf"/>
</dbReference>
<gene>
    <name evidence="13" type="ORF">HC757_17750</name>
</gene>
<dbReference type="GO" id="GO:0008677">
    <property type="term" value="F:2-dehydropantoate 2-reductase activity"/>
    <property type="evidence" value="ECO:0007669"/>
    <property type="project" value="UniProtKB-EC"/>
</dbReference>
<dbReference type="NCBIfam" id="TIGR00745">
    <property type="entry name" value="apbA_panE"/>
    <property type="match status" value="1"/>
</dbReference>
<evidence type="ECO:0000313" key="14">
    <source>
        <dbReference type="Proteomes" id="UP000737113"/>
    </source>
</evidence>
<dbReference type="Pfam" id="PF02558">
    <property type="entry name" value="ApbA"/>
    <property type="match status" value="1"/>
</dbReference>
<evidence type="ECO:0000256" key="2">
    <source>
        <dbReference type="ARBA" id="ARBA00007870"/>
    </source>
</evidence>
<dbReference type="AlphaFoldDB" id="A0A972G9F6"/>
<dbReference type="Pfam" id="PF08546">
    <property type="entry name" value="ApbA_C"/>
    <property type="match status" value="1"/>
</dbReference>
<dbReference type="InterPro" id="IPR013332">
    <property type="entry name" value="KPR_N"/>
</dbReference>
<dbReference type="SUPFAM" id="SSF51735">
    <property type="entry name" value="NAD(P)-binding Rossmann-fold domains"/>
    <property type="match status" value="1"/>
</dbReference>
<evidence type="ECO:0000259" key="12">
    <source>
        <dbReference type="Pfam" id="PF08546"/>
    </source>
</evidence>
<comment type="similarity">
    <text evidence="2 10">Belongs to the ketopantoate reductase family.</text>
</comment>
<reference evidence="13" key="1">
    <citation type="submission" date="2020-04" db="EMBL/GenBank/DDBJ databases">
        <title>Description of Shewanella salipaludis sp. nov., isolated from a salt marsh.</title>
        <authorList>
            <person name="Park S."/>
            <person name="Yoon J.-H."/>
        </authorList>
    </citation>
    <scope>NUCLEOTIDE SEQUENCE</scope>
    <source>
        <strain evidence="13">SHSM-M6</strain>
    </source>
</reference>
<dbReference type="InterPro" id="IPR008927">
    <property type="entry name" value="6-PGluconate_DH-like_C_sf"/>
</dbReference>
<dbReference type="PANTHER" id="PTHR43765">
    <property type="entry name" value="2-DEHYDROPANTOATE 2-REDUCTASE-RELATED"/>
    <property type="match status" value="1"/>
</dbReference>
<evidence type="ECO:0000256" key="4">
    <source>
        <dbReference type="ARBA" id="ARBA00019465"/>
    </source>
</evidence>
<dbReference type="GO" id="GO:0050661">
    <property type="term" value="F:NADP binding"/>
    <property type="evidence" value="ECO:0007669"/>
    <property type="project" value="TreeGrafter"/>
</dbReference>
<comment type="function">
    <text evidence="10">Catalyzes the NADPH-dependent reduction of ketopantoate into pantoic acid.</text>
</comment>
<evidence type="ECO:0000256" key="1">
    <source>
        <dbReference type="ARBA" id="ARBA00004994"/>
    </source>
</evidence>
<sequence length="313" mass="33658">MAAQGVNGNPPRIAILGAGAVGQLLCHQLTQAGARVGLIARPGSGQADRVTLDFTSLDNSRYQHSVALLPQDADAVKDLDLLLVCVKAYQVVDALTPLLPRLAADCQLVLMHNGMGPYLTLLPKLAGRGLTLATTSQGALRQGQWQVTQTGPGLTQLGWIHGPVMSEQHRALLLGAIPDSQWCEAILPALWQKLAVNAVINPLTAIYECRNGELRRESFRPLRESVLQELIQVAAADGIALDAHALGERLASVIALTANNYSSMHQDLAHGRRTEIEEINGFILSRAALHGIAAPTNLRLYREIKRLQALSGQ</sequence>
<evidence type="ECO:0000256" key="8">
    <source>
        <dbReference type="ARBA" id="ARBA00032024"/>
    </source>
</evidence>
<evidence type="ECO:0000256" key="6">
    <source>
        <dbReference type="ARBA" id="ARBA00022857"/>
    </source>
</evidence>
<evidence type="ECO:0000256" key="10">
    <source>
        <dbReference type="RuleBase" id="RU362068"/>
    </source>
</evidence>
<organism evidence="13 14">
    <name type="scientific">Shewanella salipaludis</name>
    <dbReference type="NCBI Taxonomy" id="2723052"/>
    <lineage>
        <taxon>Bacteria</taxon>
        <taxon>Pseudomonadati</taxon>
        <taxon>Pseudomonadota</taxon>
        <taxon>Gammaproteobacteria</taxon>
        <taxon>Alteromonadales</taxon>
        <taxon>Shewanellaceae</taxon>
        <taxon>Shewanella</taxon>
    </lineage>
</organism>
<dbReference type="GO" id="GO:0015940">
    <property type="term" value="P:pantothenate biosynthetic process"/>
    <property type="evidence" value="ECO:0007669"/>
    <property type="project" value="UniProtKB-KW"/>
</dbReference>
<dbReference type="EC" id="1.1.1.169" evidence="3 10"/>
<dbReference type="InterPro" id="IPR013328">
    <property type="entry name" value="6PGD_dom2"/>
</dbReference>
<evidence type="ECO:0000256" key="5">
    <source>
        <dbReference type="ARBA" id="ARBA00022655"/>
    </source>
</evidence>
<dbReference type="PANTHER" id="PTHR43765:SF2">
    <property type="entry name" value="2-DEHYDROPANTOATE 2-REDUCTASE"/>
    <property type="match status" value="1"/>
</dbReference>
<feature type="domain" description="Ketopantoate reductase C-terminal" evidence="12">
    <location>
        <begin position="186"/>
        <end position="307"/>
    </location>
</feature>
<dbReference type="InterPro" id="IPR013752">
    <property type="entry name" value="KPA_reductase"/>
</dbReference>
<dbReference type="EMBL" id="JAAXYH010000020">
    <property type="protein sequence ID" value="NMH67005.1"/>
    <property type="molecule type" value="Genomic_DNA"/>
</dbReference>
<dbReference type="Gene3D" id="3.40.50.720">
    <property type="entry name" value="NAD(P)-binding Rossmann-like Domain"/>
    <property type="match status" value="1"/>
</dbReference>
<proteinExistence type="inferred from homology"/>
<dbReference type="InterPro" id="IPR003710">
    <property type="entry name" value="ApbA"/>
</dbReference>
<comment type="caution">
    <text evidence="13">The sequence shown here is derived from an EMBL/GenBank/DDBJ whole genome shotgun (WGS) entry which is preliminary data.</text>
</comment>
<name>A0A972G9F6_9GAMM</name>
<keyword evidence="6 10" id="KW-0521">NADP</keyword>